<keyword evidence="6" id="KW-0503">Monooxygenase</keyword>
<dbReference type="GO" id="GO:0004497">
    <property type="term" value="F:monooxygenase activity"/>
    <property type="evidence" value="ECO:0007669"/>
    <property type="project" value="UniProtKB-KW"/>
</dbReference>
<evidence type="ECO:0000256" key="1">
    <source>
        <dbReference type="ARBA" id="ARBA00010617"/>
    </source>
</evidence>
<reference evidence="8" key="1">
    <citation type="submission" date="2022-10" db="EMBL/GenBank/DDBJ databases">
        <title>Tapping the CABI collections for fungal endophytes: first genome assemblies for Collariella, Neodidymelliopsis, Ascochyta clinopodiicola, Didymella pomorum, Didymosphaeria variabile, Neocosmospora piperis and Neocucurbitaria cava.</title>
        <authorList>
            <person name="Hill R."/>
        </authorList>
    </citation>
    <scope>NUCLEOTIDE SEQUENCE</scope>
    <source>
        <strain evidence="8">IMI 355082</strain>
    </source>
</reference>
<comment type="caution">
    <text evidence="8">The sequence shown here is derived from an EMBL/GenBank/DDBJ whole genome shotgun (WGS) entry which is preliminary data.</text>
</comment>
<feature type="transmembrane region" description="Helical" evidence="7">
    <location>
        <begin position="12"/>
        <end position="32"/>
    </location>
</feature>
<dbReference type="GO" id="GO:0016705">
    <property type="term" value="F:oxidoreductase activity, acting on paired donors, with incorporation or reduction of molecular oxygen"/>
    <property type="evidence" value="ECO:0007669"/>
    <property type="project" value="InterPro"/>
</dbReference>
<dbReference type="InterPro" id="IPR017972">
    <property type="entry name" value="Cyt_P450_CS"/>
</dbReference>
<feature type="binding site" description="axial binding residue" evidence="5">
    <location>
        <position position="444"/>
    </location>
    <ligand>
        <name>heme</name>
        <dbReference type="ChEBI" id="CHEBI:30413"/>
    </ligand>
    <ligandPart>
        <name>Fe</name>
        <dbReference type="ChEBI" id="CHEBI:18248"/>
    </ligandPart>
</feature>
<dbReference type="GO" id="GO:0020037">
    <property type="term" value="F:heme binding"/>
    <property type="evidence" value="ECO:0007669"/>
    <property type="project" value="InterPro"/>
</dbReference>
<dbReference type="PANTHER" id="PTHR46300:SF5">
    <property type="entry name" value="CYTOCHROME P450"/>
    <property type="match status" value="1"/>
</dbReference>
<evidence type="ECO:0008006" key="10">
    <source>
        <dbReference type="Google" id="ProtNLM"/>
    </source>
</evidence>
<dbReference type="PANTHER" id="PTHR46300">
    <property type="entry name" value="P450, PUTATIVE (EUROFUNG)-RELATED-RELATED"/>
    <property type="match status" value="1"/>
</dbReference>
<keyword evidence="4 5" id="KW-0408">Iron</keyword>
<dbReference type="InterPro" id="IPR002401">
    <property type="entry name" value="Cyt_P450_E_grp-I"/>
</dbReference>
<proteinExistence type="inferred from homology"/>
<keyword evidence="3 6" id="KW-0560">Oxidoreductase</keyword>
<dbReference type="PRINTS" id="PR00385">
    <property type="entry name" value="P450"/>
</dbReference>
<evidence type="ECO:0000256" key="5">
    <source>
        <dbReference type="PIRSR" id="PIRSR602401-1"/>
    </source>
</evidence>
<evidence type="ECO:0000256" key="3">
    <source>
        <dbReference type="ARBA" id="ARBA00023002"/>
    </source>
</evidence>
<sequence length="521" mass="57619">MLSQASVTYDPKVVLALALSLVSLWLLHKFLWSSNLLSYPLPPGPPGKFLVGNAGQLSDHPEQDYIRWGKEYNSDVIYVSVLGQHVICLNSVQAATDLLDRRSSIYCDRPRFILFEVMGWGFTLTFLKWGPQFKLHRRLFQSTFTQSAVKAFRPLQASEARRAVRSLLTSPADWLDTTLLLTTSVIFRIAYGQPIHSASSPYTAMSRAANAATTNGGIAGSSVTDIVPFARYIVPSSLSPALKHARDSRETIRQIHEVPWRDTVRDIEAGTAAPSFMKTHYDRWTANARAGIPQEATLADLKGATAAVFIAGGNSTWGMVVAAMLFLTKYPDVQRRVQAEIDTVVGTGRLPGFEDRGSLKYLAAFMNETLRSLPLNPLVIPHRTRRDDVYNGMYIPAGTVVFANAKAMCSDPDTYRDPDAFDPSRYERGEPPPAGNFGFGRRKCPGNHLALATVYVFIATLCSVFDLERVVDENGKVVEIEAALTVGLGGHPVPFKCQLRVRSPERAAMLKKDEEERAMFS</sequence>
<dbReference type="InterPro" id="IPR001128">
    <property type="entry name" value="Cyt_P450"/>
</dbReference>
<evidence type="ECO:0000313" key="8">
    <source>
        <dbReference type="EMBL" id="KAJ4386690.1"/>
    </source>
</evidence>
<dbReference type="InterPro" id="IPR036396">
    <property type="entry name" value="Cyt_P450_sf"/>
</dbReference>
<dbReference type="GO" id="GO:0005506">
    <property type="term" value="F:iron ion binding"/>
    <property type="evidence" value="ECO:0007669"/>
    <property type="project" value="InterPro"/>
</dbReference>
<comment type="similarity">
    <text evidence="1 6">Belongs to the cytochrome P450 family.</text>
</comment>
<gene>
    <name evidence="8" type="ORF">N0V93_009588</name>
</gene>
<dbReference type="SUPFAM" id="SSF48264">
    <property type="entry name" value="Cytochrome P450"/>
    <property type="match status" value="1"/>
</dbReference>
<dbReference type="AlphaFoldDB" id="A0A9W8YN35"/>
<protein>
    <recommendedName>
        <fullName evidence="10">Cytochrome P450</fullName>
    </recommendedName>
</protein>
<keyword evidence="9" id="KW-1185">Reference proteome</keyword>
<dbReference type="InterPro" id="IPR050364">
    <property type="entry name" value="Cytochrome_P450_fung"/>
</dbReference>
<dbReference type="Pfam" id="PF00067">
    <property type="entry name" value="p450"/>
    <property type="match status" value="1"/>
</dbReference>
<dbReference type="Proteomes" id="UP001140453">
    <property type="component" value="Unassembled WGS sequence"/>
</dbReference>
<evidence type="ECO:0000256" key="4">
    <source>
        <dbReference type="ARBA" id="ARBA00023004"/>
    </source>
</evidence>
<evidence type="ECO:0000256" key="2">
    <source>
        <dbReference type="ARBA" id="ARBA00022723"/>
    </source>
</evidence>
<keyword evidence="2 5" id="KW-0479">Metal-binding</keyword>
<keyword evidence="5 6" id="KW-0349">Heme</keyword>
<keyword evidence="7" id="KW-0812">Transmembrane</keyword>
<dbReference type="OrthoDB" id="1103324at2759"/>
<name>A0A9W8YN35_9PEZI</name>
<evidence type="ECO:0000256" key="7">
    <source>
        <dbReference type="SAM" id="Phobius"/>
    </source>
</evidence>
<dbReference type="Gene3D" id="1.10.630.10">
    <property type="entry name" value="Cytochrome P450"/>
    <property type="match status" value="1"/>
</dbReference>
<accession>A0A9W8YN35</accession>
<evidence type="ECO:0000256" key="6">
    <source>
        <dbReference type="RuleBase" id="RU000461"/>
    </source>
</evidence>
<dbReference type="PROSITE" id="PS00086">
    <property type="entry name" value="CYTOCHROME_P450"/>
    <property type="match status" value="1"/>
</dbReference>
<keyword evidence="7" id="KW-1133">Transmembrane helix</keyword>
<dbReference type="PRINTS" id="PR00463">
    <property type="entry name" value="EP450I"/>
</dbReference>
<keyword evidence="7" id="KW-0472">Membrane</keyword>
<dbReference type="EMBL" id="JAPEVB010000006">
    <property type="protein sequence ID" value="KAJ4386690.1"/>
    <property type="molecule type" value="Genomic_DNA"/>
</dbReference>
<comment type="cofactor">
    <cofactor evidence="5">
        <name>heme</name>
        <dbReference type="ChEBI" id="CHEBI:30413"/>
    </cofactor>
</comment>
<dbReference type="CDD" id="cd11065">
    <property type="entry name" value="CYP64-like"/>
    <property type="match status" value="1"/>
</dbReference>
<organism evidence="8 9">
    <name type="scientific">Gnomoniopsis smithogilvyi</name>
    <dbReference type="NCBI Taxonomy" id="1191159"/>
    <lineage>
        <taxon>Eukaryota</taxon>
        <taxon>Fungi</taxon>
        <taxon>Dikarya</taxon>
        <taxon>Ascomycota</taxon>
        <taxon>Pezizomycotina</taxon>
        <taxon>Sordariomycetes</taxon>
        <taxon>Sordariomycetidae</taxon>
        <taxon>Diaporthales</taxon>
        <taxon>Gnomoniaceae</taxon>
        <taxon>Gnomoniopsis</taxon>
    </lineage>
</organism>
<evidence type="ECO:0000313" key="9">
    <source>
        <dbReference type="Proteomes" id="UP001140453"/>
    </source>
</evidence>